<evidence type="ECO:0000256" key="2">
    <source>
        <dbReference type="SAM" id="Phobius"/>
    </source>
</evidence>
<evidence type="ECO:0000313" key="3">
    <source>
        <dbReference type="EMBL" id="KAH0567600.1"/>
    </source>
</evidence>
<feature type="region of interest" description="Disordered" evidence="1">
    <location>
        <begin position="1"/>
        <end position="24"/>
    </location>
</feature>
<dbReference type="AlphaFoldDB" id="A0AAV7J4F7"/>
<protein>
    <submittedName>
        <fullName evidence="3">Uncharacterized protein</fullName>
    </submittedName>
</protein>
<keyword evidence="2" id="KW-1133">Transmembrane helix</keyword>
<name>A0AAV7J4F7_COTGL</name>
<dbReference type="EMBL" id="JAHXZJ010000001">
    <property type="protein sequence ID" value="KAH0567600.1"/>
    <property type="molecule type" value="Genomic_DNA"/>
</dbReference>
<organism evidence="3 4">
    <name type="scientific">Cotesia glomerata</name>
    <name type="common">Lepidopteran parasitic wasp</name>
    <name type="synonym">Apanteles glomeratus</name>
    <dbReference type="NCBI Taxonomy" id="32391"/>
    <lineage>
        <taxon>Eukaryota</taxon>
        <taxon>Metazoa</taxon>
        <taxon>Ecdysozoa</taxon>
        <taxon>Arthropoda</taxon>
        <taxon>Hexapoda</taxon>
        <taxon>Insecta</taxon>
        <taxon>Pterygota</taxon>
        <taxon>Neoptera</taxon>
        <taxon>Endopterygota</taxon>
        <taxon>Hymenoptera</taxon>
        <taxon>Apocrita</taxon>
        <taxon>Ichneumonoidea</taxon>
        <taxon>Braconidae</taxon>
        <taxon>Microgastrinae</taxon>
        <taxon>Cotesia</taxon>
    </lineage>
</organism>
<comment type="caution">
    <text evidence="3">The sequence shown here is derived from an EMBL/GenBank/DDBJ whole genome shotgun (WGS) entry which is preliminary data.</text>
</comment>
<gene>
    <name evidence="3" type="ORF">KQX54_010980</name>
</gene>
<proteinExistence type="predicted"/>
<evidence type="ECO:0000313" key="4">
    <source>
        <dbReference type="Proteomes" id="UP000826195"/>
    </source>
</evidence>
<feature type="transmembrane region" description="Helical" evidence="2">
    <location>
        <begin position="203"/>
        <end position="224"/>
    </location>
</feature>
<reference evidence="3 4" key="1">
    <citation type="journal article" date="2021" name="J. Hered.">
        <title>A chromosome-level genome assembly of the parasitoid wasp, Cotesia glomerata (Hymenoptera: Braconidae).</title>
        <authorList>
            <person name="Pinto B.J."/>
            <person name="Weis J.J."/>
            <person name="Gamble T."/>
            <person name="Ode P.J."/>
            <person name="Paul R."/>
            <person name="Zaspel J.M."/>
        </authorList>
    </citation>
    <scope>NUCLEOTIDE SEQUENCE [LARGE SCALE GENOMIC DNA]</scope>
    <source>
        <strain evidence="3">CgM1</strain>
    </source>
</reference>
<keyword evidence="2" id="KW-0812">Transmembrane</keyword>
<evidence type="ECO:0000256" key="1">
    <source>
        <dbReference type="SAM" id="MobiDB-lite"/>
    </source>
</evidence>
<accession>A0AAV7J4F7</accession>
<dbReference type="Proteomes" id="UP000826195">
    <property type="component" value="Unassembled WGS sequence"/>
</dbReference>
<keyword evidence="4" id="KW-1185">Reference proteome</keyword>
<sequence>MEYRLLTVEGTSKPPVGPDEEDRGQALTLPWYGSPTFARIYNRNSLPRAYSREPFGYLQYRVIFVARSTSTCFPSTKHFTSSVACVAQDQCRSCSTLIENGSPLTVYVWRHVAARVIKVMTRDSTRVARVDLSSSSFSSSFSSMSSYSYSLASTTYSLRRRDQTLSNYSVSTKPSGMDSHATNRKSLHFSPHQFDTYYLLTRYSVISTAMHLINWLLSLTFVWMSKQRKFGFRLPFVFPGVLIA</sequence>
<keyword evidence="2" id="KW-0472">Membrane</keyword>